<name>A0A9D2K1V4_9FIRM</name>
<feature type="domain" description="AAA+ ATPase" evidence="1">
    <location>
        <begin position="32"/>
        <end position="188"/>
    </location>
</feature>
<gene>
    <name evidence="2" type="ORF">H9723_09825</name>
</gene>
<reference evidence="2" key="1">
    <citation type="journal article" date="2021" name="PeerJ">
        <title>Extensive microbial diversity within the chicken gut microbiome revealed by metagenomics and culture.</title>
        <authorList>
            <person name="Gilroy R."/>
            <person name="Ravi A."/>
            <person name="Getino M."/>
            <person name="Pursley I."/>
            <person name="Horton D.L."/>
            <person name="Alikhan N.F."/>
            <person name="Baker D."/>
            <person name="Gharbi K."/>
            <person name="Hall N."/>
            <person name="Watson M."/>
            <person name="Adriaenssens E.M."/>
            <person name="Foster-Nyarko E."/>
            <person name="Jarju S."/>
            <person name="Secka A."/>
            <person name="Antonio M."/>
            <person name="Oren A."/>
            <person name="Chaudhuri R.R."/>
            <person name="La Ragione R."/>
            <person name="Hildebrand F."/>
            <person name="Pallen M.J."/>
        </authorList>
    </citation>
    <scope>NUCLEOTIDE SEQUENCE</scope>
    <source>
        <strain evidence="2">CHK196-3914</strain>
    </source>
</reference>
<dbReference type="GO" id="GO:0016887">
    <property type="term" value="F:ATP hydrolysis activity"/>
    <property type="evidence" value="ECO:0007669"/>
    <property type="project" value="InterPro"/>
</dbReference>
<sequence length="503" mass="58529">MDIKRAKQEIKDTIEAYLAKDAFGEYRIPAVRQRPVLLMGPPGIGKTQIMEQIAKEMRIGLVAYTITHHTRQSAVGLPFIREKVYGGKTYSVTEYTMSEIIASVYDKMEQTGIREGILFIDEINCVSETLAPTMLQFLQGKTFGNQKVPEGWIIVAAGNPPEYNKSVREFDVVTLDRLKKIDVEPDFSVWKEYAYRQGIHPAVISYLELRKENFCRIENTVDGKRFATARGWEDLSQLIQVYEDLGKKADRDVVYEYIQHRTAAKDFANYLELFYKYKKDYGVEDILNGKWDQVTVQKIRTAPFDEHLSIISLLNGKLCEVFTECYRTDSCISKLYEYLICYRENQSTMMLEDVRRLAEKDLEEQKRSELLTREQERTLQRVIGILDRFSAELKGEMFIGDAAFDEIRDMFGRETEALDALTAHVSEALDNVFRFLEETFGESQEMVAFVTELNANFYSTWFIRENGCDLYYRYNKGLLFDDRQQDIMREMDEAEDMLNSGLR</sequence>
<dbReference type="AlphaFoldDB" id="A0A9D2K1V4"/>
<accession>A0A9D2K1V4</accession>
<dbReference type="InterPro" id="IPR027417">
    <property type="entry name" value="P-loop_NTPase"/>
</dbReference>
<comment type="caution">
    <text evidence="2">The sequence shown here is derived from an EMBL/GenBank/DDBJ whole genome shotgun (WGS) entry which is preliminary data.</text>
</comment>
<dbReference type="Proteomes" id="UP000824116">
    <property type="component" value="Unassembled WGS sequence"/>
</dbReference>
<dbReference type="Gene3D" id="3.40.50.300">
    <property type="entry name" value="P-loop containing nucleotide triphosphate hydrolases"/>
    <property type="match status" value="1"/>
</dbReference>
<dbReference type="SUPFAM" id="SSF52540">
    <property type="entry name" value="P-loop containing nucleoside triphosphate hydrolases"/>
    <property type="match status" value="1"/>
</dbReference>
<dbReference type="InterPro" id="IPR003593">
    <property type="entry name" value="AAA+_ATPase"/>
</dbReference>
<dbReference type="EMBL" id="DXAY01000231">
    <property type="protein sequence ID" value="HIZ75516.1"/>
    <property type="molecule type" value="Genomic_DNA"/>
</dbReference>
<dbReference type="Pfam" id="PF00004">
    <property type="entry name" value="AAA"/>
    <property type="match status" value="1"/>
</dbReference>
<evidence type="ECO:0000313" key="3">
    <source>
        <dbReference type="Proteomes" id="UP000824116"/>
    </source>
</evidence>
<organism evidence="2 3">
    <name type="scientific">Candidatus Mediterraneibacter stercoravium</name>
    <dbReference type="NCBI Taxonomy" id="2838685"/>
    <lineage>
        <taxon>Bacteria</taxon>
        <taxon>Bacillati</taxon>
        <taxon>Bacillota</taxon>
        <taxon>Clostridia</taxon>
        <taxon>Lachnospirales</taxon>
        <taxon>Lachnospiraceae</taxon>
        <taxon>Mediterraneibacter</taxon>
    </lineage>
</organism>
<dbReference type="CDD" id="cd00009">
    <property type="entry name" value="AAA"/>
    <property type="match status" value="1"/>
</dbReference>
<dbReference type="InterPro" id="IPR003959">
    <property type="entry name" value="ATPase_AAA_core"/>
</dbReference>
<reference evidence="2" key="2">
    <citation type="submission" date="2021-04" db="EMBL/GenBank/DDBJ databases">
        <authorList>
            <person name="Gilroy R."/>
        </authorList>
    </citation>
    <scope>NUCLEOTIDE SEQUENCE</scope>
    <source>
        <strain evidence="2">CHK196-3914</strain>
    </source>
</reference>
<evidence type="ECO:0000259" key="1">
    <source>
        <dbReference type="SMART" id="SM00382"/>
    </source>
</evidence>
<dbReference type="SMART" id="SM00382">
    <property type="entry name" value="AAA"/>
    <property type="match status" value="1"/>
</dbReference>
<proteinExistence type="predicted"/>
<dbReference type="GO" id="GO:0005524">
    <property type="term" value="F:ATP binding"/>
    <property type="evidence" value="ECO:0007669"/>
    <property type="project" value="InterPro"/>
</dbReference>
<evidence type="ECO:0000313" key="2">
    <source>
        <dbReference type="EMBL" id="HIZ75516.1"/>
    </source>
</evidence>
<protein>
    <submittedName>
        <fullName evidence="2">AAA family ATPase</fullName>
    </submittedName>
</protein>